<keyword evidence="1" id="KW-0732">Signal</keyword>
<reference evidence="2" key="1">
    <citation type="journal article" date="2015" name="ISME J.">
        <title>Draft Genome Sequence of Streptomyces incarnatus NRRL8089, which Produces the Nucleoside Antibiotic Sinefungin.</title>
        <authorList>
            <person name="Oshima K."/>
            <person name="Hattori M."/>
            <person name="Shimizu H."/>
            <person name="Fukuda K."/>
            <person name="Nemoto M."/>
            <person name="Inagaki K."/>
            <person name="Tamura T."/>
        </authorList>
    </citation>
    <scope>NUCLEOTIDE SEQUENCE</scope>
    <source>
        <strain evidence="2">FACHB-1375</strain>
    </source>
</reference>
<dbReference type="Proteomes" id="UP000641646">
    <property type="component" value="Unassembled WGS sequence"/>
</dbReference>
<gene>
    <name evidence="2" type="ORF">H6G03_20675</name>
</gene>
<accession>A0A926ZHM3</accession>
<reference evidence="2" key="2">
    <citation type="submission" date="2020-08" db="EMBL/GenBank/DDBJ databases">
        <authorList>
            <person name="Chen M."/>
            <person name="Teng W."/>
            <person name="Zhao L."/>
            <person name="Hu C."/>
            <person name="Zhou Y."/>
            <person name="Han B."/>
            <person name="Song L."/>
            <person name="Shu W."/>
        </authorList>
    </citation>
    <scope>NUCLEOTIDE SEQUENCE</scope>
    <source>
        <strain evidence="2">FACHB-1375</strain>
    </source>
</reference>
<organism evidence="2 3">
    <name type="scientific">Aerosakkonema funiforme FACHB-1375</name>
    <dbReference type="NCBI Taxonomy" id="2949571"/>
    <lineage>
        <taxon>Bacteria</taxon>
        <taxon>Bacillati</taxon>
        <taxon>Cyanobacteriota</taxon>
        <taxon>Cyanophyceae</taxon>
        <taxon>Oscillatoriophycideae</taxon>
        <taxon>Aerosakkonematales</taxon>
        <taxon>Aerosakkonemataceae</taxon>
        <taxon>Aerosakkonema</taxon>
    </lineage>
</organism>
<feature type="signal peptide" evidence="1">
    <location>
        <begin position="1"/>
        <end position="21"/>
    </location>
</feature>
<dbReference type="AlphaFoldDB" id="A0A926ZHM3"/>
<proteinExistence type="predicted"/>
<sequence>MKRFSILIAAVSLLIAQSAKAKPTVEANRQFAWVEVPGTAIQLSTANPYLTQFPWYMNINRLVREGETIVFEVASPEAQYYRLQGNCTNQQLLVQFQGEFESENKIVYQAVSDSWHPATGLQERLLNFACSRNGGATLSR</sequence>
<dbReference type="RefSeq" id="WP_190467763.1">
    <property type="nucleotide sequence ID" value="NZ_JACJPW010000055.1"/>
</dbReference>
<dbReference type="EMBL" id="JACJPW010000055">
    <property type="protein sequence ID" value="MBD2183443.1"/>
    <property type="molecule type" value="Genomic_DNA"/>
</dbReference>
<protein>
    <submittedName>
        <fullName evidence="2">Uncharacterized protein</fullName>
    </submittedName>
</protein>
<evidence type="ECO:0000313" key="3">
    <source>
        <dbReference type="Proteomes" id="UP000641646"/>
    </source>
</evidence>
<keyword evidence="3" id="KW-1185">Reference proteome</keyword>
<feature type="chain" id="PRO_5037795537" evidence="1">
    <location>
        <begin position="22"/>
        <end position="140"/>
    </location>
</feature>
<name>A0A926ZHM3_9CYAN</name>
<evidence type="ECO:0000313" key="2">
    <source>
        <dbReference type="EMBL" id="MBD2183443.1"/>
    </source>
</evidence>
<comment type="caution">
    <text evidence="2">The sequence shown here is derived from an EMBL/GenBank/DDBJ whole genome shotgun (WGS) entry which is preliminary data.</text>
</comment>
<evidence type="ECO:0000256" key="1">
    <source>
        <dbReference type="SAM" id="SignalP"/>
    </source>
</evidence>